<evidence type="ECO:0000313" key="7">
    <source>
        <dbReference type="EMBL" id="KAK9703750.1"/>
    </source>
</evidence>
<evidence type="ECO:0000256" key="5">
    <source>
        <dbReference type="ARBA" id="ARBA00023136"/>
    </source>
</evidence>
<comment type="similarity">
    <text evidence="2">Belongs to the TMEM14 family.</text>
</comment>
<dbReference type="InterPro" id="IPR044890">
    <property type="entry name" value="TMEM14_sf"/>
</dbReference>
<keyword evidence="8" id="KW-1185">Reference proteome</keyword>
<name>A0ABR2VV89_9FUNG</name>
<feature type="transmembrane region" description="Helical" evidence="6">
    <location>
        <begin position="55"/>
        <end position="73"/>
    </location>
</feature>
<feature type="transmembrane region" description="Helical" evidence="6">
    <location>
        <begin position="80"/>
        <end position="98"/>
    </location>
</feature>
<protein>
    <recommendedName>
        <fullName evidence="9">Transmembrane protein 14C</fullName>
    </recommendedName>
</protein>
<dbReference type="PANTHER" id="PTHR12668">
    <property type="entry name" value="TRANSMEMBRANE PROTEIN 14, 15"/>
    <property type="match status" value="1"/>
</dbReference>
<evidence type="ECO:0008006" key="9">
    <source>
        <dbReference type="Google" id="ProtNLM"/>
    </source>
</evidence>
<dbReference type="Pfam" id="PF03647">
    <property type="entry name" value="Tmemb_14"/>
    <property type="match status" value="1"/>
</dbReference>
<dbReference type="InterPro" id="IPR005349">
    <property type="entry name" value="TMEM14"/>
</dbReference>
<evidence type="ECO:0000256" key="4">
    <source>
        <dbReference type="ARBA" id="ARBA00022989"/>
    </source>
</evidence>
<keyword evidence="3 6" id="KW-0812">Transmembrane</keyword>
<gene>
    <name evidence="7" type="ORF">K7432_010571</name>
</gene>
<dbReference type="EMBL" id="JASJQH010007612">
    <property type="protein sequence ID" value="KAK9703750.1"/>
    <property type="molecule type" value="Genomic_DNA"/>
</dbReference>
<organism evidence="7 8">
    <name type="scientific">Basidiobolus ranarum</name>
    <dbReference type="NCBI Taxonomy" id="34480"/>
    <lineage>
        <taxon>Eukaryota</taxon>
        <taxon>Fungi</taxon>
        <taxon>Fungi incertae sedis</taxon>
        <taxon>Zoopagomycota</taxon>
        <taxon>Entomophthoromycotina</taxon>
        <taxon>Basidiobolomycetes</taxon>
        <taxon>Basidiobolales</taxon>
        <taxon>Basidiobolaceae</taxon>
        <taxon>Basidiobolus</taxon>
    </lineage>
</organism>
<evidence type="ECO:0000256" key="2">
    <source>
        <dbReference type="ARBA" id="ARBA00007590"/>
    </source>
</evidence>
<comment type="caution">
    <text evidence="7">The sequence shown here is derived from an EMBL/GenBank/DDBJ whole genome shotgun (WGS) entry which is preliminary data.</text>
</comment>
<sequence>MSQDFAGYAYAIVIIVGGLIGFIKAGSVASLLSGVTFGGVMAYSATRVSENPQDVYWALITSVSLLTLMGYRFSQSKKFMPAGLVSILSLIMSVRYGATLL</sequence>
<evidence type="ECO:0000313" key="8">
    <source>
        <dbReference type="Proteomes" id="UP001479436"/>
    </source>
</evidence>
<proteinExistence type="inferred from homology"/>
<dbReference type="Gene3D" id="1.10.10.1740">
    <property type="entry name" value="Transmembrane protein 14-like"/>
    <property type="match status" value="1"/>
</dbReference>
<reference evidence="7 8" key="1">
    <citation type="submission" date="2023-04" db="EMBL/GenBank/DDBJ databases">
        <title>Genome of Basidiobolus ranarum AG-B5.</title>
        <authorList>
            <person name="Stajich J.E."/>
            <person name="Carter-House D."/>
            <person name="Gryganskyi A."/>
        </authorList>
    </citation>
    <scope>NUCLEOTIDE SEQUENCE [LARGE SCALE GENOMIC DNA]</scope>
    <source>
        <strain evidence="7 8">AG-B5</strain>
    </source>
</reference>
<feature type="transmembrane region" description="Helical" evidence="6">
    <location>
        <begin position="7"/>
        <end position="35"/>
    </location>
</feature>
<comment type="subcellular location">
    <subcellularLocation>
        <location evidence="1">Membrane</location>
    </subcellularLocation>
</comment>
<accession>A0ABR2VV89</accession>
<dbReference type="Proteomes" id="UP001479436">
    <property type="component" value="Unassembled WGS sequence"/>
</dbReference>
<keyword evidence="5 6" id="KW-0472">Membrane</keyword>
<evidence type="ECO:0000256" key="6">
    <source>
        <dbReference type="SAM" id="Phobius"/>
    </source>
</evidence>
<evidence type="ECO:0000256" key="1">
    <source>
        <dbReference type="ARBA" id="ARBA00004370"/>
    </source>
</evidence>
<dbReference type="PANTHER" id="PTHR12668:SF43">
    <property type="entry name" value="TRANSMEMBRANE PROTEIN 14 HOMOLOG"/>
    <property type="match status" value="1"/>
</dbReference>
<keyword evidence="4 6" id="KW-1133">Transmembrane helix</keyword>
<evidence type="ECO:0000256" key="3">
    <source>
        <dbReference type="ARBA" id="ARBA00022692"/>
    </source>
</evidence>